<organism evidence="1 2">
    <name type="scientific">Neisseria subflava</name>
    <dbReference type="NCBI Taxonomy" id="28449"/>
    <lineage>
        <taxon>Bacteria</taxon>
        <taxon>Pseudomonadati</taxon>
        <taxon>Pseudomonadota</taxon>
        <taxon>Betaproteobacteria</taxon>
        <taxon>Neisseriales</taxon>
        <taxon>Neisseriaceae</taxon>
        <taxon>Neisseria</taxon>
    </lineage>
</organism>
<evidence type="ECO:0000313" key="2">
    <source>
        <dbReference type="Proteomes" id="UP001057336"/>
    </source>
</evidence>
<name>A0A9X9N6T5_NEISU</name>
<evidence type="ECO:0000313" key="1">
    <source>
        <dbReference type="EMBL" id="UTG75544.1"/>
    </source>
</evidence>
<sequence length="94" mass="10706">MKTKSTLQILNAELNTCKANAPREKVMVAGGWFIKETAEQTKKDLKEFKAFVKEKFRQQASDLVVYFGHSRQKAEAAALETARSRIKCWKEAKA</sequence>
<accession>A0A9X9N6T5</accession>
<gene>
    <name evidence="1" type="ORF">KCG53_10760</name>
</gene>
<reference evidence="1" key="1">
    <citation type="submission" date="2021-04" db="EMBL/GenBank/DDBJ databases">
        <title>Characterizing Neisseria spp. as novel respiratory pathobionts in bronchiectasis.</title>
        <authorList>
            <person name="Li L."/>
            <person name="Mac Aogain M."/>
            <person name="Xu T."/>
            <person name="Jaggi T.K."/>
            <person name="Chan L.Y."/>
            <person name="Keir H.R."/>
            <person name="Dicker A.J."/>
            <person name="Qu J."/>
            <person name="Liu Y."/>
            <person name="Chen H.S."/>
            <person name="Koh M.S."/>
            <person name="Ong T.H."/>
            <person name="Lim A.Y.H."/>
            <person name="Abisheganaden J."/>
            <person name="Low T.B."/>
            <person name="Oliver B.G."/>
            <person name="Tan N.S."/>
            <person name="Fang M."/>
            <person name="Chalmers J.D."/>
            <person name="Chotirmall S.H."/>
        </authorList>
    </citation>
    <scope>NUCLEOTIDE SEQUENCE</scope>
    <source>
        <strain evidence="1">CG0073</strain>
    </source>
</reference>
<dbReference type="AlphaFoldDB" id="A0A9X9N6T5"/>
<dbReference type="Proteomes" id="UP001057336">
    <property type="component" value="Chromosome"/>
</dbReference>
<dbReference type="EMBL" id="CP073118">
    <property type="protein sequence ID" value="UTG75544.1"/>
    <property type="molecule type" value="Genomic_DNA"/>
</dbReference>
<protein>
    <submittedName>
        <fullName evidence="1">Uncharacterized protein</fullName>
    </submittedName>
</protein>
<proteinExistence type="predicted"/>